<evidence type="ECO:0000313" key="3">
    <source>
        <dbReference type="Proteomes" id="UP000297245"/>
    </source>
</evidence>
<dbReference type="SUPFAM" id="SSF52540">
    <property type="entry name" value="P-loop containing nucleoside triphosphate hydrolases"/>
    <property type="match status" value="1"/>
</dbReference>
<keyword evidence="3" id="KW-1185">Reference proteome</keyword>
<dbReference type="PANTHER" id="PTHR43394">
    <property type="entry name" value="ATP-DEPENDENT PERMEASE MDL1, MITOCHONDRIAL"/>
    <property type="match status" value="1"/>
</dbReference>
<reference evidence="2 3" key="1">
    <citation type="journal article" date="2019" name="Nat. Ecol. Evol.">
        <title>Megaphylogeny resolves global patterns of mushroom evolution.</title>
        <authorList>
            <person name="Varga T."/>
            <person name="Krizsan K."/>
            <person name="Foldi C."/>
            <person name="Dima B."/>
            <person name="Sanchez-Garcia M."/>
            <person name="Sanchez-Ramirez S."/>
            <person name="Szollosi G.J."/>
            <person name="Szarkandi J.G."/>
            <person name="Papp V."/>
            <person name="Albert L."/>
            <person name="Andreopoulos W."/>
            <person name="Angelini C."/>
            <person name="Antonin V."/>
            <person name="Barry K.W."/>
            <person name="Bougher N.L."/>
            <person name="Buchanan P."/>
            <person name="Buyck B."/>
            <person name="Bense V."/>
            <person name="Catcheside P."/>
            <person name="Chovatia M."/>
            <person name="Cooper J."/>
            <person name="Damon W."/>
            <person name="Desjardin D."/>
            <person name="Finy P."/>
            <person name="Geml J."/>
            <person name="Haridas S."/>
            <person name="Hughes K."/>
            <person name="Justo A."/>
            <person name="Karasinski D."/>
            <person name="Kautmanova I."/>
            <person name="Kiss B."/>
            <person name="Kocsube S."/>
            <person name="Kotiranta H."/>
            <person name="LaButti K.M."/>
            <person name="Lechner B.E."/>
            <person name="Liimatainen K."/>
            <person name="Lipzen A."/>
            <person name="Lukacs Z."/>
            <person name="Mihaltcheva S."/>
            <person name="Morgado L.N."/>
            <person name="Niskanen T."/>
            <person name="Noordeloos M.E."/>
            <person name="Ohm R.A."/>
            <person name="Ortiz-Santana B."/>
            <person name="Ovrebo C."/>
            <person name="Racz N."/>
            <person name="Riley R."/>
            <person name="Savchenko A."/>
            <person name="Shiryaev A."/>
            <person name="Soop K."/>
            <person name="Spirin V."/>
            <person name="Szebenyi C."/>
            <person name="Tomsovsky M."/>
            <person name="Tulloss R.E."/>
            <person name="Uehling J."/>
            <person name="Grigoriev I.V."/>
            <person name="Vagvolgyi C."/>
            <person name="Papp T."/>
            <person name="Martin F.M."/>
            <person name="Miettinen O."/>
            <person name="Hibbett D.S."/>
            <person name="Nagy L.G."/>
        </authorList>
    </citation>
    <scope>NUCLEOTIDE SEQUENCE [LARGE SCALE GENOMIC DNA]</scope>
    <source>
        <strain evidence="2 3">CBS 962.96</strain>
    </source>
</reference>
<dbReference type="GO" id="GO:0016887">
    <property type="term" value="F:ATP hydrolysis activity"/>
    <property type="evidence" value="ECO:0007669"/>
    <property type="project" value="InterPro"/>
</dbReference>
<organism evidence="2 3">
    <name type="scientific">Dendrothele bispora (strain CBS 962.96)</name>
    <dbReference type="NCBI Taxonomy" id="1314807"/>
    <lineage>
        <taxon>Eukaryota</taxon>
        <taxon>Fungi</taxon>
        <taxon>Dikarya</taxon>
        <taxon>Basidiomycota</taxon>
        <taxon>Agaricomycotina</taxon>
        <taxon>Agaricomycetes</taxon>
        <taxon>Agaricomycetidae</taxon>
        <taxon>Agaricales</taxon>
        <taxon>Agaricales incertae sedis</taxon>
        <taxon>Dendrothele</taxon>
    </lineage>
</organism>
<accession>A0A4S8KIZ7</accession>
<feature type="non-terminal residue" evidence="2">
    <location>
        <position position="1"/>
    </location>
</feature>
<feature type="domain" description="ABC transporter" evidence="1">
    <location>
        <begin position="5"/>
        <end position="214"/>
    </location>
</feature>
<name>A0A4S8KIZ7_DENBC</name>
<dbReference type="OrthoDB" id="6500128at2759"/>
<dbReference type="GO" id="GO:0015421">
    <property type="term" value="F:ABC-type oligopeptide transporter activity"/>
    <property type="evidence" value="ECO:0007669"/>
    <property type="project" value="TreeGrafter"/>
</dbReference>
<dbReference type="Pfam" id="PF00005">
    <property type="entry name" value="ABC_tran"/>
    <property type="match status" value="1"/>
</dbReference>
<dbReference type="EMBL" id="ML182274">
    <property type="protein sequence ID" value="THU75363.1"/>
    <property type="molecule type" value="Genomic_DNA"/>
</dbReference>
<keyword evidence="2" id="KW-0378">Hydrolase</keyword>
<dbReference type="InterPro" id="IPR003439">
    <property type="entry name" value="ABC_transporter-like_ATP-bd"/>
</dbReference>
<dbReference type="InterPro" id="IPR039421">
    <property type="entry name" value="Type_1_exporter"/>
</dbReference>
<proteinExistence type="predicted"/>
<dbReference type="InterPro" id="IPR027417">
    <property type="entry name" value="P-loop_NTPase"/>
</dbReference>
<evidence type="ECO:0000259" key="1">
    <source>
        <dbReference type="PROSITE" id="PS50893"/>
    </source>
</evidence>
<dbReference type="Gene3D" id="3.40.50.300">
    <property type="entry name" value="P-loop containing nucleotide triphosphate hydrolases"/>
    <property type="match status" value="1"/>
</dbReference>
<dbReference type="GO" id="GO:0005524">
    <property type="term" value="F:ATP binding"/>
    <property type="evidence" value="ECO:0007669"/>
    <property type="project" value="InterPro"/>
</dbReference>
<gene>
    <name evidence="2" type="ORF">K435DRAFT_282831</name>
</gene>
<dbReference type="Proteomes" id="UP000297245">
    <property type="component" value="Unassembled WGS sequence"/>
</dbReference>
<protein>
    <submittedName>
        <fullName evidence="2">P-loop containing nucleoside triphosphate hydrolase protein</fullName>
    </submittedName>
</protein>
<sequence length="226" mass="25360">DSGQVLVDDEDVRDYKVIELRQGVATLTQDHQLYPLSIQENIGLGHPEAIDDVDLIKDAVRRAGAEGLIEKLSKGLETVLDPYTHQYGVDVDEEDESELAEELKKLNQSADVSGGERQRVVAARTFMRFNSDKVRFVAVDEPSSALDPEGELALFNNLREVRKGKTMVFVTHRFGHLTRHADKILCMKDGKIVESGSHTELMELKGEYSKLYNIQAKAFESGQEEE</sequence>
<evidence type="ECO:0000313" key="2">
    <source>
        <dbReference type="EMBL" id="THU75363.1"/>
    </source>
</evidence>
<dbReference type="PANTHER" id="PTHR43394:SF1">
    <property type="entry name" value="ATP-BINDING CASSETTE SUB-FAMILY B MEMBER 10, MITOCHONDRIAL"/>
    <property type="match status" value="1"/>
</dbReference>
<dbReference type="PROSITE" id="PS50893">
    <property type="entry name" value="ABC_TRANSPORTER_2"/>
    <property type="match status" value="1"/>
</dbReference>
<dbReference type="AlphaFoldDB" id="A0A4S8KIZ7"/>